<dbReference type="InterPro" id="IPR001683">
    <property type="entry name" value="PX_dom"/>
</dbReference>
<dbReference type="PANTHER" id="PTHR46757">
    <property type="entry name" value="SORTING NEXIN-RELATED"/>
    <property type="match status" value="1"/>
</dbReference>
<feature type="region of interest" description="Disordered" evidence="2">
    <location>
        <begin position="25"/>
        <end position="56"/>
    </location>
</feature>
<dbReference type="EMBL" id="JABFUD020000010">
    <property type="protein sequence ID" value="KAI5074214.1"/>
    <property type="molecule type" value="Genomic_DNA"/>
</dbReference>
<protein>
    <recommendedName>
        <fullName evidence="3">PX domain-containing protein</fullName>
    </recommendedName>
</protein>
<organism evidence="4 5">
    <name type="scientific">Adiantum capillus-veneris</name>
    <name type="common">Maidenhair fern</name>
    <dbReference type="NCBI Taxonomy" id="13818"/>
    <lineage>
        <taxon>Eukaryota</taxon>
        <taxon>Viridiplantae</taxon>
        <taxon>Streptophyta</taxon>
        <taxon>Embryophyta</taxon>
        <taxon>Tracheophyta</taxon>
        <taxon>Polypodiopsida</taxon>
        <taxon>Polypodiidae</taxon>
        <taxon>Polypodiales</taxon>
        <taxon>Pteridineae</taxon>
        <taxon>Pteridaceae</taxon>
        <taxon>Vittarioideae</taxon>
        <taxon>Adiantum</taxon>
    </lineage>
</organism>
<proteinExistence type="predicted"/>
<feature type="compositionally biased region" description="Polar residues" evidence="2">
    <location>
        <begin position="1"/>
        <end position="12"/>
    </location>
</feature>
<dbReference type="GO" id="GO:0016020">
    <property type="term" value="C:membrane"/>
    <property type="evidence" value="ECO:0007669"/>
    <property type="project" value="UniProtKB-ARBA"/>
</dbReference>
<feature type="region of interest" description="Disordered" evidence="2">
    <location>
        <begin position="1"/>
        <end position="20"/>
    </location>
</feature>
<evidence type="ECO:0000259" key="3">
    <source>
        <dbReference type="PROSITE" id="PS50195"/>
    </source>
</evidence>
<dbReference type="FunFam" id="3.30.1520.10:FF:000059">
    <property type="entry name" value="Sorting nexin 2B"/>
    <property type="match status" value="1"/>
</dbReference>
<evidence type="ECO:0000256" key="2">
    <source>
        <dbReference type="SAM" id="MobiDB-lite"/>
    </source>
</evidence>
<dbReference type="PROSITE" id="PS50195">
    <property type="entry name" value="PX"/>
    <property type="match status" value="1"/>
</dbReference>
<dbReference type="InterPro" id="IPR027267">
    <property type="entry name" value="AH/BAR_dom_sf"/>
</dbReference>
<evidence type="ECO:0000313" key="4">
    <source>
        <dbReference type="EMBL" id="KAI5074214.1"/>
    </source>
</evidence>
<feature type="domain" description="PX" evidence="3">
    <location>
        <begin position="138"/>
        <end position="257"/>
    </location>
</feature>
<sequence>MMGPEGSNTESGSLFPLTDGMESLVLDEPALLTRTSNSDHESTTPENLSGSVMDPLSALKDETDPVEETYRMSFSRSSNSRNRDDVFVEPPSYADAIFTPYSGEIAAGNGSSRDFGSSLPRLPSSSSFSDYLSITVSQPQKVQDNTSSSIIPGSNTYITYLIATQTNIPQYEGRDFTVRRRFRDVVTLADRLAEAYRGYFIPARPDKSIVESQVMQKQEFIEQRRAAIEKYLCRLANHPVLRMSDELRLFLQSQGKLPLVPTTDIASRMLDGAANLPRQLFGEGSIVMAPEDVAQPAKGGRDLVRLFKELKQSVTIEWGGVKPAVTEEDKEFIERKEKLEDLEHCLNEASQKAEVLVTAQQDVSEIMGELGLTFTKLAKFESEEAVLNTQRAHAADAKRLATAAVQASRFYREANAQSVRHLDRLHENLSLMQSINTAFKDRSTALLTVQTLISEVTALNAKIEKLKVASSKVFGGDKSRDRKIEESKEALVTMEESRDSATREYNRIKEVNKSELERFDCDRERDFSEMVKGYILTQVGYAEKIANVWSRAAEEFNPQASLPNYVASKSS</sequence>
<dbReference type="SUPFAM" id="SSF64268">
    <property type="entry name" value="PX domain"/>
    <property type="match status" value="1"/>
</dbReference>
<dbReference type="CDD" id="cd06865">
    <property type="entry name" value="PX_SNX_like"/>
    <property type="match status" value="1"/>
</dbReference>
<dbReference type="OrthoDB" id="271164at2759"/>
<dbReference type="InterPro" id="IPR044279">
    <property type="entry name" value="SNX2A/B"/>
</dbReference>
<dbReference type="InterPro" id="IPR015404">
    <property type="entry name" value="Vps5_C"/>
</dbReference>
<dbReference type="PANTHER" id="PTHR46757:SF2">
    <property type="entry name" value="OS05G0346100 PROTEIN"/>
    <property type="match status" value="1"/>
</dbReference>
<dbReference type="Pfam" id="PF00787">
    <property type="entry name" value="PX"/>
    <property type="match status" value="1"/>
</dbReference>
<dbReference type="Proteomes" id="UP000886520">
    <property type="component" value="Chromosome 10"/>
</dbReference>
<dbReference type="SMART" id="SM00312">
    <property type="entry name" value="PX"/>
    <property type="match status" value="1"/>
</dbReference>
<dbReference type="SUPFAM" id="SSF103657">
    <property type="entry name" value="BAR/IMD domain-like"/>
    <property type="match status" value="1"/>
</dbReference>
<dbReference type="GO" id="GO:0005768">
    <property type="term" value="C:endosome"/>
    <property type="evidence" value="ECO:0007669"/>
    <property type="project" value="UniProtKB-ARBA"/>
</dbReference>
<dbReference type="Pfam" id="PF09325">
    <property type="entry name" value="Vps5"/>
    <property type="match status" value="1"/>
</dbReference>
<feature type="coiled-coil region" evidence="1">
    <location>
        <begin position="449"/>
        <end position="504"/>
    </location>
</feature>
<gene>
    <name evidence="4" type="ORF">GOP47_0010175</name>
</gene>
<keyword evidence="1" id="KW-0175">Coiled coil</keyword>
<dbReference type="GO" id="GO:0035091">
    <property type="term" value="F:phosphatidylinositol binding"/>
    <property type="evidence" value="ECO:0007669"/>
    <property type="project" value="InterPro"/>
</dbReference>
<keyword evidence="5" id="KW-1185">Reference proteome</keyword>
<dbReference type="CDD" id="cd07596">
    <property type="entry name" value="BAR_SNX"/>
    <property type="match status" value="1"/>
</dbReference>
<dbReference type="Gene3D" id="1.20.1270.60">
    <property type="entry name" value="Arfaptin homology (AH) domain/BAR domain"/>
    <property type="match status" value="1"/>
</dbReference>
<accession>A0A9D4ZG58</accession>
<evidence type="ECO:0000313" key="5">
    <source>
        <dbReference type="Proteomes" id="UP000886520"/>
    </source>
</evidence>
<evidence type="ECO:0000256" key="1">
    <source>
        <dbReference type="SAM" id="Coils"/>
    </source>
</evidence>
<comment type="caution">
    <text evidence="4">The sequence shown here is derived from an EMBL/GenBank/DDBJ whole genome shotgun (WGS) entry which is preliminary data.</text>
</comment>
<dbReference type="InterPro" id="IPR036871">
    <property type="entry name" value="PX_dom_sf"/>
</dbReference>
<name>A0A9D4ZG58_ADICA</name>
<reference evidence="4" key="1">
    <citation type="submission" date="2021-01" db="EMBL/GenBank/DDBJ databases">
        <title>Adiantum capillus-veneris genome.</title>
        <authorList>
            <person name="Fang Y."/>
            <person name="Liao Q."/>
        </authorList>
    </citation>
    <scope>NUCLEOTIDE SEQUENCE</scope>
    <source>
        <strain evidence="4">H3</strain>
        <tissue evidence="4">Leaf</tissue>
    </source>
</reference>
<dbReference type="AlphaFoldDB" id="A0A9D4ZG58"/>
<dbReference type="Gene3D" id="3.30.1520.10">
    <property type="entry name" value="Phox-like domain"/>
    <property type="match status" value="1"/>
</dbReference>